<organism evidence="6 7">
    <name type="scientific">Phytopseudomonas punonensis</name>
    <dbReference type="NCBI Taxonomy" id="1220495"/>
    <lineage>
        <taxon>Bacteria</taxon>
        <taxon>Pseudomonadati</taxon>
        <taxon>Pseudomonadota</taxon>
        <taxon>Gammaproteobacteria</taxon>
        <taxon>Pseudomonadales</taxon>
        <taxon>Pseudomonadaceae</taxon>
        <taxon>Phytopseudomonas</taxon>
    </lineage>
</organism>
<proteinExistence type="predicted"/>
<evidence type="ECO:0000256" key="3">
    <source>
        <dbReference type="ARBA" id="ARBA00022989"/>
    </source>
</evidence>
<dbReference type="OrthoDB" id="3084at2"/>
<dbReference type="RefSeq" id="WP_073261781.1">
    <property type="nucleotide sequence ID" value="NZ_FRBQ01000001.1"/>
</dbReference>
<dbReference type="PANTHER" id="PTHR30386:SF26">
    <property type="entry name" value="TRANSPORT PROTEIN COMB"/>
    <property type="match status" value="1"/>
</dbReference>
<comment type="subcellular location">
    <subcellularLocation>
        <location evidence="1">Membrane</location>
        <topology evidence="1">Single-pass membrane protein</topology>
    </subcellularLocation>
</comment>
<dbReference type="Proteomes" id="UP000184305">
    <property type="component" value="Unassembled WGS sequence"/>
</dbReference>
<dbReference type="STRING" id="1220495.SAMN05216288_0925"/>
<protein>
    <submittedName>
        <fullName evidence="6">Multidrug resistance efflux pump</fullName>
    </submittedName>
</protein>
<dbReference type="PANTHER" id="PTHR30386">
    <property type="entry name" value="MEMBRANE FUSION SUBUNIT OF EMRAB-TOLC MULTIDRUG EFFLUX PUMP"/>
    <property type="match status" value="1"/>
</dbReference>
<accession>A0A1M6XH22</accession>
<name>A0A1M6XH22_9GAMM</name>
<feature type="transmembrane region" description="Helical" evidence="5">
    <location>
        <begin position="35"/>
        <end position="55"/>
    </location>
</feature>
<evidence type="ECO:0000256" key="5">
    <source>
        <dbReference type="SAM" id="Phobius"/>
    </source>
</evidence>
<evidence type="ECO:0000313" key="6">
    <source>
        <dbReference type="EMBL" id="SHL05159.1"/>
    </source>
</evidence>
<evidence type="ECO:0000256" key="1">
    <source>
        <dbReference type="ARBA" id="ARBA00004167"/>
    </source>
</evidence>
<keyword evidence="3 5" id="KW-1133">Transmembrane helix</keyword>
<dbReference type="InterPro" id="IPR050739">
    <property type="entry name" value="MFP"/>
</dbReference>
<keyword evidence="2 5" id="KW-0812">Transmembrane</keyword>
<sequence>MKIRFNSRKERHPTQDNGMEVLYAPGKRLAFRLRWYLILFLILLPALWLAGRYGLELIRVEAPALVRLPSMEVRAMQPGQVKSIPVQAGDHVDVGTPLVELDNPEWRLRLNLLQGGAAPAAAPAGDLGTRNRAVLQSLVSRAAQRVNDTRRLVQQGAATRGELLEAQNELDSRQAELLAFERSLSGAGSSESERYERQQELERQWLTGQLNQMKVSASEPGRVAEVITAPGENVGPGTLLMRLERSGPAQLWVYLDPKDVEHATPGSALDVRLPDGSWIKAEVINPAESANPLPSDLRQPFRSPTRGLMVPARFTEPLANEWRVDSLPVQVRFPNEHFPLFGMRL</sequence>
<evidence type="ECO:0000256" key="2">
    <source>
        <dbReference type="ARBA" id="ARBA00022692"/>
    </source>
</evidence>
<evidence type="ECO:0000256" key="4">
    <source>
        <dbReference type="ARBA" id="ARBA00023136"/>
    </source>
</evidence>
<keyword evidence="4 5" id="KW-0472">Membrane</keyword>
<dbReference type="Gene3D" id="1.10.287.470">
    <property type="entry name" value="Helix hairpin bin"/>
    <property type="match status" value="1"/>
</dbReference>
<dbReference type="AlphaFoldDB" id="A0A1M6XH22"/>
<dbReference type="EMBL" id="FRBQ01000001">
    <property type="protein sequence ID" value="SHL05159.1"/>
    <property type="molecule type" value="Genomic_DNA"/>
</dbReference>
<dbReference type="SUPFAM" id="SSF56954">
    <property type="entry name" value="Outer membrane efflux proteins (OEP)"/>
    <property type="match status" value="1"/>
</dbReference>
<dbReference type="GO" id="GO:0016020">
    <property type="term" value="C:membrane"/>
    <property type="evidence" value="ECO:0007669"/>
    <property type="project" value="UniProtKB-SubCell"/>
</dbReference>
<evidence type="ECO:0000313" key="7">
    <source>
        <dbReference type="Proteomes" id="UP000184305"/>
    </source>
</evidence>
<keyword evidence="7" id="KW-1185">Reference proteome</keyword>
<gene>
    <name evidence="6" type="ORF">SAMN05216288_0925</name>
</gene>
<dbReference type="Gene3D" id="2.40.50.100">
    <property type="match status" value="1"/>
</dbReference>
<reference evidence="7" key="1">
    <citation type="submission" date="2016-11" db="EMBL/GenBank/DDBJ databases">
        <authorList>
            <person name="Varghese N."/>
            <person name="Submissions S."/>
        </authorList>
    </citation>
    <scope>NUCLEOTIDE SEQUENCE [LARGE SCALE GENOMIC DNA]</scope>
    <source>
        <strain evidence="7">CECT 8089</strain>
    </source>
</reference>